<protein>
    <submittedName>
        <fullName evidence="1">Uncharacterized protein</fullName>
    </submittedName>
</protein>
<evidence type="ECO:0000313" key="1">
    <source>
        <dbReference type="EMBL" id="MCI36477.1"/>
    </source>
</evidence>
<name>A0A392RJS5_9FABA</name>
<dbReference type="AlphaFoldDB" id="A0A392RJS5"/>
<evidence type="ECO:0000313" key="2">
    <source>
        <dbReference type="Proteomes" id="UP000265520"/>
    </source>
</evidence>
<proteinExistence type="predicted"/>
<dbReference type="EMBL" id="LXQA010234150">
    <property type="protein sequence ID" value="MCI36477.1"/>
    <property type="molecule type" value="Genomic_DNA"/>
</dbReference>
<sequence length="55" mass="5623">NGEWPDRRNLIAGGRMNLGGGGNLIACGRMNLGGGGNLIACGRTDLGGCEDCLYL</sequence>
<reference evidence="1 2" key="1">
    <citation type="journal article" date="2018" name="Front. Plant Sci.">
        <title>Red Clover (Trifolium pratense) and Zigzag Clover (T. medium) - A Picture of Genomic Similarities and Differences.</title>
        <authorList>
            <person name="Dluhosova J."/>
            <person name="Istvanek J."/>
            <person name="Nedelnik J."/>
            <person name="Repkova J."/>
        </authorList>
    </citation>
    <scope>NUCLEOTIDE SEQUENCE [LARGE SCALE GENOMIC DNA]</scope>
    <source>
        <strain evidence="2">cv. 10/8</strain>
        <tissue evidence="1">Leaf</tissue>
    </source>
</reference>
<feature type="non-terminal residue" evidence="1">
    <location>
        <position position="1"/>
    </location>
</feature>
<accession>A0A392RJS5</accession>
<dbReference type="Proteomes" id="UP000265520">
    <property type="component" value="Unassembled WGS sequence"/>
</dbReference>
<comment type="caution">
    <text evidence="1">The sequence shown here is derived from an EMBL/GenBank/DDBJ whole genome shotgun (WGS) entry which is preliminary data.</text>
</comment>
<organism evidence="1 2">
    <name type="scientific">Trifolium medium</name>
    <dbReference type="NCBI Taxonomy" id="97028"/>
    <lineage>
        <taxon>Eukaryota</taxon>
        <taxon>Viridiplantae</taxon>
        <taxon>Streptophyta</taxon>
        <taxon>Embryophyta</taxon>
        <taxon>Tracheophyta</taxon>
        <taxon>Spermatophyta</taxon>
        <taxon>Magnoliopsida</taxon>
        <taxon>eudicotyledons</taxon>
        <taxon>Gunneridae</taxon>
        <taxon>Pentapetalae</taxon>
        <taxon>rosids</taxon>
        <taxon>fabids</taxon>
        <taxon>Fabales</taxon>
        <taxon>Fabaceae</taxon>
        <taxon>Papilionoideae</taxon>
        <taxon>50 kb inversion clade</taxon>
        <taxon>NPAAA clade</taxon>
        <taxon>Hologalegina</taxon>
        <taxon>IRL clade</taxon>
        <taxon>Trifolieae</taxon>
        <taxon>Trifolium</taxon>
    </lineage>
</organism>
<keyword evidence="2" id="KW-1185">Reference proteome</keyword>